<dbReference type="PANTHER" id="PTHR33434">
    <property type="entry name" value="DEGV DOMAIN-CONTAINING PROTEIN DR_1986-RELATED"/>
    <property type="match status" value="1"/>
</dbReference>
<dbReference type="InterPro" id="IPR003797">
    <property type="entry name" value="DegV"/>
</dbReference>
<name>A0ABU8SN07_9LACO</name>
<evidence type="ECO:0000256" key="2">
    <source>
        <dbReference type="ARBA" id="ARBA00023121"/>
    </source>
</evidence>
<dbReference type="PANTHER" id="PTHR33434:SF2">
    <property type="entry name" value="FATTY ACID-BINDING PROTEIN TM_1468"/>
    <property type="match status" value="1"/>
</dbReference>
<dbReference type="Pfam" id="PF02645">
    <property type="entry name" value="DegV"/>
    <property type="match status" value="1"/>
</dbReference>
<comment type="caution">
    <text evidence="3">The sequence shown here is derived from an EMBL/GenBank/DDBJ whole genome shotgun (WGS) entry which is preliminary data.</text>
</comment>
<accession>A0ABU8SN07</accession>
<evidence type="ECO:0000313" key="3">
    <source>
        <dbReference type="EMBL" id="MEJ6400632.1"/>
    </source>
</evidence>
<evidence type="ECO:0000256" key="1">
    <source>
        <dbReference type="ARBA" id="ARBA00003238"/>
    </source>
</evidence>
<organism evidence="3 4">
    <name type="scientific">Nicoliella lavandulae</name>
    <dbReference type="NCBI Taxonomy" id="3082954"/>
    <lineage>
        <taxon>Bacteria</taxon>
        <taxon>Bacillati</taxon>
        <taxon>Bacillota</taxon>
        <taxon>Bacilli</taxon>
        <taxon>Lactobacillales</taxon>
        <taxon>Lactobacillaceae</taxon>
        <taxon>Nicoliella</taxon>
    </lineage>
</organism>
<dbReference type="Gene3D" id="3.40.50.10170">
    <property type="match status" value="1"/>
</dbReference>
<dbReference type="RefSeq" id="WP_339960436.1">
    <property type="nucleotide sequence ID" value="NZ_JAWMWH010000001.1"/>
</dbReference>
<gene>
    <name evidence="3" type="ORF">R4146_05600</name>
</gene>
<reference evidence="3 4" key="1">
    <citation type="submission" date="2023-10" db="EMBL/GenBank/DDBJ databases">
        <title>Nicoliella lavandulae sp. nov. isolated from Lavandula angustifolia flowers.</title>
        <authorList>
            <person name="Alcantara C."/>
            <person name="Zuniga M."/>
            <person name="Landete J.M."/>
            <person name="Monedero V."/>
        </authorList>
    </citation>
    <scope>NUCLEOTIDE SEQUENCE [LARGE SCALE GENOMIC DNA]</scope>
    <source>
        <strain evidence="3 4">Es01</strain>
    </source>
</reference>
<dbReference type="NCBIfam" id="TIGR00762">
    <property type="entry name" value="DegV"/>
    <property type="match status" value="1"/>
</dbReference>
<dbReference type="InterPro" id="IPR050270">
    <property type="entry name" value="DegV_domain_contain"/>
</dbReference>
<dbReference type="InterPro" id="IPR043168">
    <property type="entry name" value="DegV_C"/>
</dbReference>
<comment type="function">
    <text evidence="1">May bind long-chain fatty acids, such as palmitate, and may play a role in lipid transport or fatty acid metabolism.</text>
</comment>
<dbReference type="Proteomes" id="UP001370590">
    <property type="component" value="Unassembled WGS sequence"/>
</dbReference>
<dbReference type="SUPFAM" id="SSF82549">
    <property type="entry name" value="DAK1/DegV-like"/>
    <property type="match status" value="1"/>
</dbReference>
<keyword evidence="4" id="KW-1185">Reference proteome</keyword>
<sequence length="287" mass="31388">MKIAIVTDSTAYLSSDELTKYNIHILPISVIIDGQTYDEGVNINTAEFYQKLQSAHTFPSTAQPATGKIIELYDQLAKAGYDTVISIHLASTISGLYGQIKTLAPTIKNINVIPYDSKITVKLMGNLAIAAAQMAAAGKQPDAIIAELDRIRATIDEIFIVDDLKNLVKGGRLSNAAGMVGSLLHIKPLLTFDDQSDKIVAFDKVRTRKRALKRAEEIFQSRTANLDYPLKVIIINGNDPADGQIWADQIKALRPDITVTQSYFGTVIGAHLGNKSLALAWMIDFDK</sequence>
<dbReference type="PROSITE" id="PS51482">
    <property type="entry name" value="DEGV"/>
    <property type="match status" value="1"/>
</dbReference>
<proteinExistence type="predicted"/>
<keyword evidence="2" id="KW-0446">Lipid-binding</keyword>
<dbReference type="Gene3D" id="3.30.1180.10">
    <property type="match status" value="1"/>
</dbReference>
<protein>
    <submittedName>
        <fullName evidence="3">DegV family protein</fullName>
    </submittedName>
</protein>
<dbReference type="EMBL" id="JAWMWH010000001">
    <property type="protein sequence ID" value="MEJ6400632.1"/>
    <property type="molecule type" value="Genomic_DNA"/>
</dbReference>
<evidence type="ECO:0000313" key="4">
    <source>
        <dbReference type="Proteomes" id="UP001370590"/>
    </source>
</evidence>